<sequence>MEAVSKGMVWRCDRRGIVLEVISSDFPEISHAALGQPFSSVLEEAGQELAEEWLQQVSKDSRLLANLTIKQNLSPQPLSLGGIRSSGEYWLFWTTGRVGPASNLPQIEKGESTESAQVWEPDAQHVELLEELSRVNNELVNARRELIRQNIELHRAHQKLTNAGVM</sequence>
<name>A0A839GTS6_9BACT</name>
<keyword evidence="3" id="KW-1185">Reference proteome</keyword>
<protein>
    <submittedName>
        <fullName evidence="2">Uncharacterized protein</fullName>
    </submittedName>
</protein>
<organism evidence="2 3">
    <name type="scientific">Rufibacter quisquiliarum</name>
    <dbReference type="NCBI Taxonomy" id="1549639"/>
    <lineage>
        <taxon>Bacteria</taxon>
        <taxon>Pseudomonadati</taxon>
        <taxon>Bacteroidota</taxon>
        <taxon>Cytophagia</taxon>
        <taxon>Cytophagales</taxon>
        <taxon>Hymenobacteraceae</taxon>
        <taxon>Rufibacter</taxon>
    </lineage>
</organism>
<evidence type="ECO:0000313" key="2">
    <source>
        <dbReference type="EMBL" id="MBA9077808.1"/>
    </source>
</evidence>
<accession>A0A839GTS6</accession>
<evidence type="ECO:0000256" key="1">
    <source>
        <dbReference type="SAM" id="Coils"/>
    </source>
</evidence>
<reference evidence="2 3" key="1">
    <citation type="submission" date="2020-08" db="EMBL/GenBank/DDBJ databases">
        <title>Genomic Encyclopedia of Type Strains, Phase IV (KMG-IV): sequencing the most valuable type-strain genomes for metagenomic binning, comparative biology and taxonomic classification.</title>
        <authorList>
            <person name="Goeker M."/>
        </authorList>
    </citation>
    <scope>NUCLEOTIDE SEQUENCE [LARGE SCALE GENOMIC DNA]</scope>
    <source>
        <strain evidence="2 3">DSM 29854</strain>
    </source>
</reference>
<comment type="caution">
    <text evidence="2">The sequence shown here is derived from an EMBL/GenBank/DDBJ whole genome shotgun (WGS) entry which is preliminary data.</text>
</comment>
<dbReference type="EMBL" id="JACJIQ010000009">
    <property type="protein sequence ID" value="MBA9077808.1"/>
    <property type="molecule type" value="Genomic_DNA"/>
</dbReference>
<dbReference type="RefSeq" id="WP_153042801.1">
    <property type="nucleotide sequence ID" value="NZ_JACJIQ010000009.1"/>
</dbReference>
<evidence type="ECO:0000313" key="3">
    <source>
        <dbReference type="Proteomes" id="UP000563094"/>
    </source>
</evidence>
<feature type="coiled-coil region" evidence="1">
    <location>
        <begin position="125"/>
        <end position="159"/>
    </location>
</feature>
<proteinExistence type="predicted"/>
<gene>
    <name evidence="2" type="ORF">FHS90_002527</name>
</gene>
<dbReference type="AlphaFoldDB" id="A0A839GTS6"/>
<dbReference type="Proteomes" id="UP000563094">
    <property type="component" value="Unassembled WGS sequence"/>
</dbReference>
<keyword evidence="1" id="KW-0175">Coiled coil</keyword>